<dbReference type="EMBL" id="WOTW01000020">
    <property type="protein sequence ID" value="MUP38165.1"/>
    <property type="molecule type" value="Genomic_DNA"/>
</dbReference>
<keyword evidence="1" id="KW-0472">Membrane</keyword>
<proteinExistence type="predicted"/>
<dbReference type="EMBL" id="QTZN02000020">
    <property type="protein sequence ID" value="MVB07370.1"/>
    <property type="molecule type" value="Genomic_DNA"/>
</dbReference>
<accession>A0A7M4D686</accession>
<dbReference type="AlphaFoldDB" id="A0A7M4D686"/>
<evidence type="ECO:0000313" key="4">
    <source>
        <dbReference type="Proteomes" id="UP000285951"/>
    </source>
</evidence>
<evidence type="ECO:0000256" key="1">
    <source>
        <dbReference type="SAM" id="Phobius"/>
    </source>
</evidence>
<keyword evidence="1" id="KW-1133">Transmembrane helix</keyword>
<dbReference type="OrthoDB" id="1122025at2"/>
<evidence type="ECO:0000313" key="3">
    <source>
        <dbReference type="EMBL" id="MVB07370.1"/>
    </source>
</evidence>
<protein>
    <submittedName>
        <fullName evidence="2">Uncharacterized protein</fullName>
    </submittedName>
</protein>
<reference evidence="3 4" key="1">
    <citation type="submission" date="2019-11" db="EMBL/GenBank/DDBJ databases">
        <title>Draft genome sequence of Labilibaculum sp. strain SYP isolated from Black Sea.</title>
        <authorList>
            <person name="Yadav S."/>
            <person name="Villanueva L."/>
        </authorList>
    </citation>
    <scope>NUCLEOTIDE SEQUENCE [LARGE SCALE GENOMIC DNA]</scope>
    <source>
        <strain evidence="3 4">44</strain>
    </source>
</reference>
<dbReference type="Proteomes" id="UP000462449">
    <property type="component" value="Unassembled WGS sequence"/>
</dbReference>
<reference evidence="2 5" key="2">
    <citation type="submission" date="2019-12" db="EMBL/GenBank/DDBJ databases">
        <title>Draft genome sequence of Labilibaculum sp. strain 44 isolated from deep waters of Black Sea.</title>
        <authorList>
            <person name="Yadav S."/>
            <person name="Villanueva L."/>
        </authorList>
    </citation>
    <scope>NUCLEOTIDE SEQUENCE [LARGE SCALE GENOMIC DNA]</scope>
    <source>
        <strain evidence="2 5">44</strain>
    </source>
</reference>
<feature type="transmembrane region" description="Helical" evidence="1">
    <location>
        <begin position="12"/>
        <end position="29"/>
    </location>
</feature>
<name>A0A7M4D686_9BACT</name>
<dbReference type="Proteomes" id="UP000285951">
    <property type="component" value="Unassembled WGS sequence"/>
</dbReference>
<gene>
    <name evidence="3" type="ORF">DWB62_010110</name>
    <name evidence="2" type="ORF">GNY23_10110</name>
</gene>
<keyword evidence="4" id="KW-1185">Reference proteome</keyword>
<comment type="caution">
    <text evidence="2">The sequence shown here is derived from an EMBL/GenBank/DDBJ whole genome shotgun (WGS) entry which is preliminary data.</text>
</comment>
<organism evidence="2 5">
    <name type="scientific">Labilibaculum euxinus</name>
    <dbReference type="NCBI Taxonomy" id="2686357"/>
    <lineage>
        <taxon>Bacteria</taxon>
        <taxon>Pseudomonadati</taxon>
        <taxon>Bacteroidota</taxon>
        <taxon>Bacteroidia</taxon>
        <taxon>Marinilabiliales</taxon>
        <taxon>Marinifilaceae</taxon>
        <taxon>Labilibaculum</taxon>
    </lineage>
</organism>
<keyword evidence="1" id="KW-0812">Transmembrane</keyword>
<evidence type="ECO:0000313" key="5">
    <source>
        <dbReference type="Proteomes" id="UP000462449"/>
    </source>
</evidence>
<dbReference type="RefSeq" id="WP_156195861.1">
    <property type="nucleotide sequence ID" value="NZ_QTZN02000020.1"/>
</dbReference>
<evidence type="ECO:0000313" key="2">
    <source>
        <dbReference type="EMBL" id="MUP38165.1"/>
    </source>
</evidence>
<sequence length="68" mass="7559">MINRREFLRNGFRGLLLGGLAVMSGTLILRNYGGEEASCDFDFLCNGCNKLSACRLPEGVKFRTKLSK</sequence>